<evidence type="ECO:0000256" key="1">
    <source>
        <dbReference type="SAM" id="Phobius"/>
    </source>
</evidence>
<dbReference type="Proteomes" id="UP000286576">
    <property type="component" value="Unassembled WGS sequence"/>
</dbReference>
<feature type="transmembrane region" description="Helical" evidence="1">
    <location>
        <begin position="30"/>
        <end position="49"/>
    </location>
</feature>
<dbReference type="OrthoDB" id="7411036at2"/>
<dbReference type="RefSeq" id="WP_119587785.1">
    <property type="nucleotide sequence ID" value="NZ_CAWODQ010000028.1"/>
</dbReference>
<feature type="transmembrane region" description="Helical" evidence="1">
    <location>
        <begin position="6"/>
        <end position="23"/>
    </location>
</feature>
<evidence type="ECO:0000313" key="3">
    <source>
        <dbReference type="Proteomes" id="UP000286576"/>
    </source>
</evidence>
<evidence type="ECO:0008006" key="4">
    <source>
        <dbReference type="Google" id="ProtNLM"/>
    </source>
</evidence>
<keyword evidence="1" id="KW-0472">Membrane</keyword>
<gene>
    <name evidence="2" type="ORF">D2V07_15235</name>
</gene>
<organism evidence="2 3">
    <name type="scientific">Aurantiacibacter zhengii</name>
    <dbReference type="NCBI Taxonomy" id="2307003"/>
    <lineage>
        <taxon>Bacteria</taxon>
        <taxon>Pseudomonadati</taxon>
        <taxon>Pseudomonadota</taxon>
        <taxon>Alphaproteobacteria</taxon>
        <taxon>Sphingomonadales</taxon>
        <taxon>Erythrobacteraceae</taxon>
        <taxon>Aurantiacibacter</taxon>
    </lineage>
</organism>
<name>A0A418NP01_9SPHN</name>
<sequence length="94" mass="10203">MGYIFMIVSGTILGWQTAFMVHADSVRAQWRFMAVGVVGAVLSGLLLTPELTHGNLVSGTYTVDALLMTMAGALAALVMYNYLYRRDTTKPGLD</sequence>
<keyword evidence="3" id="KW-1185">Reference proteome</keyword>
<reference evidence="2 3" key="1">
    <citation type="submission" date="2018-08" db="EMBL/GenBank/DDBJ databases">
        <title>Erythrobacter zhengii sp.nov., a bacterium isolated from deep-sea sediment.</title>
        <authorList>
            <person name="Fang C."/>
            <person name="Wu Y.-H."/>
            <person name="Sun C."/>
            <person name="Wang H."/>
            <person name="Cheng H."/>
            <person name="Meng F.-X."/>
            <person name="Wang C.-S."/>
            <person name="Xu X.-W."/>
        </authorList>
    </citation>
    <scope>NUCLEOTIDE SEQUENCE [LARGE SCALE GENOMIC DNA]</scope>
    <source>
        <strain evidence="2 3">V18</strain>
    </source>
</reference>
<protein>
    <recommendedName>
        <fullName evidence="4">GlsB/YeaQ/YmgE family stress response membrane protein</fullName>
    </recommendedName>
</protein>
<evidence type="ECO:0000313" key="2">
    <source>
        <dbReference type="EMBL" id="RIV83842.1"/>
    </source>
</evidence>
<proteinExistence type="predicted"/>
<comment type="caution">
    <text evidence="2">The sequence shown here is derived from an EMBL/GenBank/DDBJ whole genome shotgun (WGS) entry which is preliminary data.</text>
</comment>
<accession>A0A418NP01</accession>
<dbReference type="EMBL" id="QXFL01000008">
    <property type="protein sequence ID" value="RIV83842.1"/>
    <property type="molecule type" value="Genomic_DNA"/>
</dbReference>
<feature type="transmembrane region" description="Helical" evidence="1">
    <location>
        <begin position="61"/>
        <end position="83"/>
    </location>
</feature>
<keyword evidence="1" id="KW-1133">Transmembrane helix</keyword>
<keyword evidence="1" id="KW-0812">Transmembrane</keyword>
<dbReference type="AlphaFoldDB" id="A0A418NP01"/>